<dbReference type="PANTHER" id="PTHR43031:SF18">
    <property type="entry name" value="RHODANESE-RELATED SULFURTRANSFERASES"/>
    <property type="match status" value="1"/>
</dbReference>
<dbReference type="RefSeq" id="WP_347706058.1">
    <property type="nucleotide sequence ID" value="NZ_JBDPZD010000006.1"/>
</dbReference>
<dbReference type="PROSITE" id="PS50206">
    <property type="entry name" value="RHODANESE_3"/>
    <property type="match status" value="1"/>
</dbReference>
<dbReference type="Proteomes" id="UP001495147">
    <property type="component" value="Unassembled WGS sequence"/>
</dbReference>
<gene>
    <name evidence="2" type="ORF">ABDJ85_17370</name>
</gene>
<evidence type="ECO:0000313" key="3">
    <source>
        <dbReference type="Proteomes" id="UP001495147"/>
    </source>
</evidence>
<dbReference type="Pfam" id="PF00581">
    <property type="entry name" value="Rhodanese"/>
    <property type="match status" value="1"/>
</dbReference>
<accession>A0ABV0G679</accession>
<dbReference type="PANTHER" id="PTHR43031">
    <property type="entry name" value="FAD-DEPENDENT OXIDOREDUCTASE"/>
    <property type="match status" value="1"/>
</dbReference>
<name>A0ABV0G679_9BURK</name>
<dbReference type="SUPFAM" id="SSF52821">
    <property type="entry name" value="Rhodanese/Cell cycle control phosphatase"/>
    <property type="match status" value="1"/>
</dbReference>
<feature type="domain" description="Rhodanese" evidence="1">
    <location>
        <begin position="45"/>
        <end position="134"/>
    </location>
</feature>
<sequence length="137" mass="14610">MKFLIDNWFYIMAALLSGGMLAWPRLQASATGGTLTTSAAVLRINREKGVVIDVSEPAEFEQEHVAGARNVPFGQLEGHKQLPSNKALPLVVVCPSGARAGKAAALLRKAGYENAQALTGGTRAWREAQLPVERKGA</sequence>
<dbReference type="InterPro" id="IPR036873">
    <property type="entry name" value="Rhodanese-like_dom_sf"/>
</dbReference>
<dbReference type="InterPro" id="IPR001763">
    <property type="entry name" value="Rhodanese-like_dom"/>
</dbReference>
<evidence type="ECO:0000259" key="1">
    <source>
        <dbReference type="PROSITE" id="PS50206"/>
    </source>
</evidence>
<reference evidence="2 3" key="1">
    <citation type="submission" date="2024-05" db="EMBL/GenBank/DDBJ databases">
        <title>Roseateles sp. DJS-2-20 16S ribosomal RNA gene Genome sequencing and assembly.</title>
        <authorList>
            <person name="Woo H."/>
        </authorList>
    </citation>
    <scope>NUCLEOTIDE SEQUENCE [LARGE SCALE GENOMIC DNA]</scope>
    <source>
        <strain evidence="2 3">DJS-2-20</strain>
    </source>
</reference>
<organism evidence="2 3">
    <name type="scientific">Roseateles paludis</name>
    <dbReference type="NCBI Taxonomy" id="3145238"/>
    <lineage>
        <taxon>Bacteria</taxon>
        <taxon>Pseudomonadati</taxon>
        <taxon>Pseudomonadota</taxon>
        <taxon>Betaproteobacteria</taxon>
        <taxon>Burkholderiales</taxon>
        <taxon>Sphaerotilaceae</taxon>
        <taxon>Roseateles</taxon>
    </lineage>
</organism>
<dbReference type="InterPro" id="IPR050229">
    <property type="entry name" value="GlpE_sulfurtransferase"/>
</dbReference>
<evidence type="ECO:0000313" key="2">
    <source>
        <dbReference type="EMBL" id="MEO3693243.1"/>
    </source>
</evidence>
<dbReference type="EMBL" id="JBDPZD010000006">
    <property type="protein sequence ID" value="MEO3693243.1"/>
    <property type="molecule type" value="Genomic_DNA"/>
</dbReference>
<proteinExistence type="predicted"/>
<keyword evidence="3" id="KW-1185">Reference proteome</keyword>
<comment type="caution">
    <text evidence="2">The sequence shown here is derived from an EMBL/GenBank/DDBJ whole genome shotgun (WGS) entry which is preliminary data.</text>
</comment>
<dbReference type="SMART" id="SM00450">
    <property type="entry name" value="RHOD"/>
    <property type="match status" value="1"/>
</dbReference>
<protein>
    <submittedName>
        <fullName evidence="2">Rhodanese-like domain-containing protein</fullName>
    </submittedName>
</protein>
<dbReference type="Gene3D" id="3.40.250.10">
    <property type="entry name" value="Rhodanese-like domain"/>
    <property type="match status" value="1"/>
</dbReference>
<dbReference type="CDD" id="cd00158">
    <property type="entry name" value="RHOD"/>
    <property type="match status" value="1"/>
</dbReference>